<protein>
    <submittedName>
        <fullName evidence="4">Carbohydrate binding family 9 domain-containing protein</fullName>
    </submittedName>
</protein>
<feature type="signal peptide" evidence="1">
    <location>
        <begin position="1"/>
        <end position="20"/>
    </location>
</feature>
<dbReference type="InterPro" id="IPR010502">
    <property type="entry name" value="Carb-bd_dom_fam9"/>
</dbReference>
<accession>A0A6L3ZJW4</accession>
<feature type="domain" description="DUF5916" evidence="3">
    <location>
        <begin position="231"/>
        <end position="793"/>
    </location>
</feature>
<evidence type="ECO:0000313" key="4">
    <source>
        <dbReference type="EMBL" id="KAB2817705.1"/>
    </source>
</evidence>
<evidence type="ECO:0000256" key="1">
    <source>
        <dbReference type="SAM" id="SignalP"/>
    </source>
</evidence>
<dbReference type="SUPFAM" id="SSF49344">
    <property type="entry name" value="CBD9-like"/>
    <property type="match status" value="1"/>
</dbReference>
<dbReference type="Gene3D" id="2.60.40.1190">
    <property type="match status" value="1"/>
</dbReference>
<dbReference type="InterPro" id="IPR045670">
    <property type="entry name" value="DUF5916"/>
</dbReference>
<sequence>MTTRTPLLCFTLFCANLLTAQSEPKVYSIERCSTPPVIDGKSNDEVWNDAAIATNFFMLEPENGTPERNERRTEVQLAFDDDAIYVFARMHDESPEQILHQYSPRDVYNVNTDYFGIFINPFNDGLSDFNFYVTAAGVQSDSRTTDDGEDISWNTVWKSEVSIDSLGWTVEMEIPYQCLRFSEKAVKDWGLNMMRYTRRNRQNYTWNFIDRSVATYELQTGLLRGMENIKPPVRLSLMPYFSAYENVYPSGDHAESVNFGADLKYGINESFTLDATLIPDFGQVAFDKQVLNLGPFENQYQENRQFFVEGTDLFSKGNMFYSRRIGGSPKNITNADLSDLSDLTQDYTRLLNATKISGRTSGNTGIGFLNAITDNNYIEGTDSTGEELRILTEPLTNYNVFVIDQRINRNRSVSLVNTNVMRNGAARDANVTGFIANLNNNSNSYKLYGEGKYAHIAQGDSTIGDYSTYVALSKIKGNWRWNIAQQYVGDEFDQNDLGFQARNNRFGHSVEGSYQIFQPTGWFNRYRITAIATHYMLANPRVYESFDVEGHFFGITKRFFAFGLDFESSPVDKIDYFEARVPDRKFIRPPGYTHSGWISTDYRRPFAIDASFTYYRQPGFDNEMYSFNIEPIVRVNDKLNFSYEITPSFESNNTGWSGFMGDSVIIGARGIWTAQQNLKLNYIFTPKMSLSLNFRHYWRSLRYNQYYNLEEDGTIEVIAEDLGNDVNFNTVNVDLKFSWWYAPGSELVLLYRSSLIDSDNNVNSSYGENFIQSIGMPSTHIFSIRLTYFLDYAIFAS</sequence>
<dbReference type="Pfam" id="PF06452">
    <property type="entry name" value="CBM9_1"/>
    <property type="match status" value="1"/>
</dbReference>
<organism evidence="4 5">
    <name type="scientific">Phaeocystidibacter marisrubri</name>
    <dbReference type="NCBI Taxonomy" id="1577780"/>
    <lineage>
        <taxon>Bacteria</taxon>
        <taxon>Pseudomonadati</taxon>
        <taxon>Bacteroidota</taxon>
        <taxon>Flavobacteriia</taxon>
        <taxon>Flavobacteriales</taxon>
        <taxon>Phaeocystidibacteraceae</taxon>
        <taxon>Phaeocystidibacter</taxon>
    </lineage>
</organism>
<comment type="caution">
    <text evidence="4">The sequence shown here is derived from an EMBL/GenBank/DDBJ whole genome shotgun (WGS) entry which is preliminary data.</text>
</comment>
<dbReference type="AlphaFoldDB" id="A0A6L3ZJW4"/>
<reference evidence="4 5" key="1">
    <citation type="submission" date="2019-10" db="EMBL/GenBank/DDBJ databases">
        <title>Genome sequence of Phaeocystidibacter marisrubri JCM30614 (type strain).</title>
        <authorList>
            <person name="Bowman J.P."/>
        </authorList>
    </citation>
    <scope>NUCLEOTIDE SEQUENCE [LARGE SCALE GENOMIC DNA]</scope>
    <source>
        <strain evidence="4 5">JCM 30614</strain>
    </source>
</reference>
<proteinExistence type="predicted"/>
<keyword evidence="1" id="KW-0732">Signal</keyword>
<keyword evidence="5" id="KW-1185">Reference proteome</keyword>
<dbReference type="Pfam" id="PF19313">
    <property type="entry name" value="DUF5916"/>
    <property type="match status" value="1"/>
</dbReference>
<dbReference type="GO" id="GO:0004553">
    <property type="term" value="F:hydrolase activity, hydrolyzing O-glycosyl compounds"/>
    <property type="evidence" value="ECO:0007669"/>
    <property type="project" value="InterPro"/>
</dbReference>
<dbReference type="OrthoDB" id="9786766at2"/>
<dbReference type="Proteomes" id="UP000484164">
    <property type="component" value="Unassembled WGS sequence"/>
</dbReference>
<evidence type="ECO:0000313" key="5">
    <source>
        <dbReference type="Proteomes" id="UP000484164"/>
    </source>
</evidence>
<dbReference type="GO" id="GO:0030246">
    <property type="term" value="F:carbohydrate binding"/>
    <property type="evidence" value="ECO:0007669"/>
    <property type="project" value="InterPro"/>
</dbReference>
<feature type="chain" id="PRO_5026995174" evidence="1">
    <location>
        <begin position="21"/>
        <end position="797"/>
    </location>
</feature>
<gene>
    <name evidence="4" type="ORF">F8C82_04690</name>
</gene>
<dbReference type="EMBL" id="WBVQ01000001">
    <property type="protein sequence ID" value="KAB2817705.1"/>
    <property type="molecule type" value="Genomic_DNA"/>
</dbReference>
<dbReference type="GO" id="GO:0016052">
    <property type="term" value="P:carbohydrate catabolic process"/>
    <property type="evidence" value="ECO:0007669"/>
    <property type="project" value="InterPro"/>
</dbReference>
<dbReference type="CDD" id="cd09618">
    <property type="entry name" value="CBM9_like_2"/>
    <property type="match status" value="1"/>
</dbReference>
<dbReference type="RefSeq" id="WP_151692393.1">
    <property type="nucleotide sequence ID" value="NZ_BMGX01000002.1"/>
</dbReference>
<evidence type="ECO:0000259" key="3">
    <source>
        <dbReference type="Pfam" id="PF19313"/>
    </source>
</evidence>
<feature type="domain" description="Carbohydrate-binding" evidence="2">
    <location>
        <begin position="38"/>
        <end position="198"/>
    </location>
</feature>
<evidence type="ECO:0000259" key="2">
    <source>
        <dbReference type="Pfam" id="PF06452"/>
    </source>
</evidence>
<name>A0A6L3ZJW4_9FLAO</name>